<comment type="caution">
    <text evidence="2">The sequence shown here is derived from an EMBL/GenBank/DDBJ whole genome shotgun (WGS) entry which is preliminary data.</text>
</comment>
<dbReference type="Pfam" id="PF25056">
    <property type="entry name" value="DUF7793"/>
    <property type="match status" value="1"/>
</dbReference>
<dbReference type="EMBL" id="MFAE01000006">
    <property type="protein sequence ID" value="OGD67352.1"/>
    <property type="molecule type" value="Genomic_DNA"/>
</dbReference>
<organism evidence="2 3">
    <name type="scientific">Candidatus Campbellbacteria bacterium RIFOXYC2_FULL_35_25</name>
    <dbReference type="NCBI Taxonomy" id="1797582"/>
    <lineage>
        <taxon>Bacteria</taxon>
        <taxon>Candidatus Campbelliibacteriota</taxon>
    </lineage>
</organism>
<dbReference type="AlphaFoldDB" id="A0A1F5EIX1"/>
<proteinExistence type="predicted"/>
<dbReference type="InterPro" id="IPR056695">
    <property type="entry name" value="DUF7793"/>
</dbReference>
<dbReference type="STRING" id="1797582.A2442_01145"/>
<gene>
    <name evidence="2" type="ORF">A2442_01145</name>
</gene>
<name>A0A1F5EIX1_9BACT</name>
<feature type="domain" description="DUF7793" evidence="1">
    <location>
        <begin position="14"/>
        <end position="121"/>
    </location>
</feature>
<evidence type="ECO:0000313" key="2">
    <source>
        <dbReference type="EMBL" id="OGD67352.1"/>
    </source>
</evidence>
<dbReference type="Gene3D" id="3.40.970.30">
    <property type="entry name" value="yp_829618.1 like domains"/>
    <property type="match status" value="1"/>
</dbReference>
<accession>A0A1F5EIX1</accession>
<evidence type="ECO:0000259" key="1">
    <source>
        <dbReference type="Pfam" id="PF25056"/>
    </source>
</evidence>
<protein>
    <recommendedName>
        <fullName evidence="1">DUF7793 domain-containing protein</fullName>
    </recommendedName>
</protein>
<evidence type="ECO:0000313" key="3">
    <source>
        <dbReference type="Proteomes" id="UP000179003"/>
    </source>
</evidence>
<reference evidence="2 3" key="1">
    <citation type="journal article" date="2016" name="Nat. Commun.">
        <title>Thousands of microbial genomes shed light on interconnected biogeochemical processes in an aquifer system.</title>
        <authorList>
            <person name="Anantharaman K."/>
            <person name="Brown C.T."/>
            <person name="Hug L.A."/>
            <person name="Sharon I."/>
            <person name="Castelle C.J."/>
            <person name="Probst A.J."/>
            <person name="Thomas B.C."/>
            <person name="Singh A."/>
            <person name="Wilkins M.J."/>
            <person name="Karaoz U."/>
            <person name="Brodie E.L."/>
            <person name="Williams K.H."/>
            <person name="Hubbard S.S."/>
            <person name="Banfield J.F."/>
        </authorList>
    </citation>
    <scope>NUCLEOTIDE SEQUENCE [LARGE SCALE GENOMIC DNA]</scope>
</reference>
<sequence>MNDFKQKKSKNKVWMEENIVYYILSTEVDEQEAILLNDIGGSYINSGQASYVLIGLQKQSSKFSSSARKIWVRFLQNENIKRVAMFGGNVVVRTLASFVIAATGKKNIKFFSEKDKALEWLLGK</sequence>
<dbReference type="Proteomes" id="UP000179003">
    <property type="component" value="Unassembled WGS sequence"/>
</dbReference>